<evidence type="ECO:0000313" key="3">
    <source>
        <dbReference type="Proteomes" id="UP000057158"/>
    </source>
</evidence>
<dbReference type="STRING" id="1603606.DSOUD_2107"/>
<dbReference type="InterPro" id="IPR027417">
    <property type="entry name" value="P-loop_NTPase"/>
</dbReference>
<proteinExistence type="predicted"/>
<dbReference type="PANTHER" id="PTHR35894">
    <property type="entry name" value="GENERAL SECRETION PATHWAY PROTEIN A-RELATED"/>
    <property type="match status" value="1"/>
</dbReference>
<dbReference type="InterPro" id="IPR003593">
    <property type="entry name" value="AAA+_ATPase"/>
</dbReference>
<protein>
    <submittedName>
        <fullName evidence="2">Putative secretion ATPase</fullName>
    </submittedName>
</protein>
<organism evidence="2 3">
    <name type="scientific">Desulfuromonas soudanensis</name>
    <dbReference type="NCBI Taxonomy" id="1603606"/>
    <lineage>
        <taxon>Bacteria</taxon>
        <taxon>Pseudomonadati</taxon>
        <taxon>Thermodesulfobacteriota</taxon>
        <taxon>Desulfuromonadia</taxon>
        <taxon>Desulfuromonadales</taxon>
        <taxon>Desulfuromonadaceae</taxon>
        <taxon>Desulfuromonas</taxon>
    </lineage>
</organism>
<dbReference type="CDD" id="cd00009">
    <property type="entry name" value="AAA"/>
    <property type="match status" value="1"/>
</dbReference>
<dbReference type="Proteomes" id="UP000057158">
    <property type="component" value="Chromosome"/>
</dbReference>
<dbReference type="InterPro" id="IPR017466">
    <property type="entry name" value="XrtA-assoc_ATPase-like"/>
</dbReference>
<dbReference type="RefSeq" id="WP_053550926.1">
    <property type="nucleotide sequence ID" value="NZ_CP010802.1"/>
</dbReference>
<keyword evidence="3" id="KW-1185">Reference proteome</keyword>
<dbReference type="GO" id="GO:0016887">
    <property type="term" value="F:ATP hydrolysis activity"/>
    <property type="evidence" value="ECO:0007669"/>
    <property type="project" value="InterPro"/>
</dbReference>
<dbReference type="OrthoDB" id="9779230at2"/>
<dbReference type="NCBIfam" id="TIGR03015">
    <property type="entry name" value="pepcterm_ATPase"/>
    <property type="match status" value="1"/>
</dbReference>
<evidence type="ECO:0000313" key="2">
    <source>
        <dbReference type="EMBL" id="ALC16874.1"/>
    </source>
</evidence>
<dbReference type="KEGG" id="des:DSOUD_2107"/>
<dbReference type="SMART" id="SM00382">
    <property type="entry name" value="AAA"/>
    <property type="match status" value="1"/>
</dbReference>
<dbReference type="InterPro" id="IPR052026">
    <property type="entry name" value="ExeA_AAA_ATPase_DNA-bind"/>
</dbReference>
<sequence length="368" mass="41727">MYEQFFNLEQKPFELLPNPGFLYLSRSHKKALSYLEYGIREGAGFILLTGEVGSGKTTLIRNIVKKLDARTTLSMVFNTRVTPEQLINLINDDFGLDVTGKDKVALLRDLNSYFLARHGENIRPIIIIDEAQNLSSDALEEIRLLSNLERETCKLVQIILVGQPELKTLIAQPQLRQLRQRIGINCHLEPLRPEETEEYIYHRLEKAGNREAVHFHDGTFEVIYRYSLGIPRLINVFCDFLMLAAFVEETRELTLELVEEVVGDVAGETPEVWREEGGADPEEVFNAVWSATAVKSGAGLPLPSVGAASDPLIRRLSLHEDALKTIMENQQEGNHRFEGFLETIARSLDELRSFVLHKKDQGKEGEIN</sequence>
<dbReference type="Pfam" id="PF13401">
    <property type="entry name" value="AAA_22"/>
    <property type="match status" value="1"/>
</dbReference>
<feature type="domain" description="AAA+ ATPase" evidence="1">
    <location>
        <begin position="42"/>
        <end position="194"/>
    </location>
</feature>
<dbReference type="InterPro" id="IPR049945">
    <property type="entry name" value="AAA_22"/>
</dbReference>
<dbReference type="PATRIC" id="fig|1603606.3.peg.2276"/>
<dbReference type="EMBL" id="CP010802">
    <property type="protein sequence ID" value="ALC16874.1"/>
    <property type="molecule type" value="Genomic_DNA"/>
</dbReference>
<accession>A0A0M5INE9</accession>
<name>A0A0M5INE9_9BACT</name>
<gene>
    <name evidence="2" type="ORF">DSOUD_2107</name>
</gene>
<reference evidence="2 3" key="1">
    <citation type="submission" date="2015-07" db="EMBL/GenBank/DDBJ databases">
        <title>Isolation and Genomic Characterization of a Novel Halophilic Metal-Reducing Deltaproteobacterium from the Deep Subsurface.</title>
        <authorList>
            <person name="Badalamenti J.P."/>
            <person name="Summers Z.M."/>
            <person name="Gralnick J.A."/>
            <person name="Bond D.R."/>
        </authorList>
    </citation>
    <scope>NUCLEOTIDE SEQUENCE [LARGE SCALE GENOMIC DNA]</scope>
    <source>
        <strain evidence="2 3">WTL</strain>
    </source>
</reference>
<dbReference type="SUPFAM" id="SSF52540">
    <property type="entry name" value="P-loop containing nucleoside triphosphate hydrolases"/>
    <property type="match status" value="1"/>
</dbReference>
<dbReference type="Gene3D" id="3.40.50.300">
    <property type="entry name" value="P-loop containing nucleotide triphosphate hydrolases"/>
    <property type="match status" value="1"/>
</dbReference>
<dbReference type="AlphaFoldDB" id="A0A0M5INE9"/>
<evidence type="ECO:0000259" key="1">
    <source>
        <dbReference type="SMART" id="SM00382"/>
    </source>
</evidence>
<dbReference type="PANTHER" id="PTHR35894:SF1">
    <property type="entry name" value="PHOSPHORIBULOKINASE _ URIDINE KINASE FAMILY"/>
    <property type="match status" value="1"/>
</dbReference>